<proteinExistence type="predicted"/>
<dbReference type="PROSITE" id="PS51257">
    <property type="entry name" value="PROKAR_LIPOPROTEIN"/>
    <property type="match status" value="1"/>
</dbReference>
<reference evidence="3" key="1">
    <citation type="journal article" date="2019" name="Int. J. Syst. Evol. Microbiol.">
        <title>The Global Catalogue of Microorganisms (GCM) 10K type strain sequencing project: providing services to taxonomists for standard genome sequencing and annotation.</title>
        <authorList>
            <consortium name="The Broad Institute Genomics Platform"/>
            <consortium name="The Broad Institute Genome Sequencing Center for Infectious Disease"/>
            <person name="Wu L."/>
            <person name="Ma J."/>
        </authorList>
    </citation>
    <scope>NUCLEOTIDE SEQUENCE [LARGE SCALE GENOMIC DNA]</scope>
    <source>
        <strain evidence="3">KCTC 52644</strain>
    </source>
</reference>
<gene>
    <name evidence="2" type="ORF">ACFSX9_08660</name>
</gene>
<organism evidence="2 3">
    <name type="scientific">Flavobacterium ardleyense</name>
    <dbReference type="NCBI Taxonomy" id="2038737"/>
    <lineage>
        <taxon>Bacteria</taxon>
        <taxon>Pseudomonadati</taxon>
        <taxon>Bacteroidota</taxon>
        <taxon>Flavobacteriia</taxon>
        <taxon>Flavobacteriales</taxon>
        <taxon>Flavobacteriaceae</taxon>
        <taxon>Flavobacterium</taxon>
    </lineage>
</organism>
<dbReference type="Proteomes" id="UP001597549">
    <property type="component" value="Unassembled WGS sequence"/>
</dbReference>
<accession>A0ABW5ZAI9</accession>
<keyword evidence="3" id="KW-1185">Reference proteome</keyword>
<feature type="chain" id="PRO_5047109529" description="Lipoprotein" evidence="1">
    <location>
        <begin position="29"/>
        <end position="335"/>
    </location>
</feature>
<keyword evidence="1" id="KW-0732">Signal</keyword>
<dbReference type="RefSeq" id="WP_379806675.1">
    <property type="nucleotide sequence ID" value="NZ_JBHUOL010000012.1"/>
</dbReference>
<evidence type="ECO:0000313" key="3">
    <source>
        <dbReference type="Proteomes" id="UP001597549"/>
    </source>
</evidence>
<comment type="caution">
    <text evidence="2">The sequence shown here is derived from an EMBL/GenBank/DDBJ whole genome shotgun (WGS) entry which is preliminary data.</text>
</comment>
<evidence type="ECO:0008006" key="4">
    <source>
        <dbReference type="Google" id="ProtNLM"/>
    </source>
</evidence>
<name>A0ABW5ZAI9_9FLAO</name>
<evidence type="ECO:0000313" key="2">
    <source>
        <dbReference type="EMBL" id="MFD2908807.1"/>
    </source>
</evidence>
<dbReference type="EMBL" id="JBHUOL010000012">
    <property type="protein sequence ID" value="MFD2908807.1"/>
    <property type="molecule type" value="Genomic_DNA"/>
</dbReference>
<sequence>MKTIKLNKLYIAKPIFAMLFALSFTFMSCDSNDDNDVTNTPPTAMEFNSIREIALDNATQNFQIVAANGTTTLNSANGVEIDINASCLTLNGNPVNGLIDIKYIEIFDGGDMLVTNKTTMGKLPNGDMAMIITGGAFYINATQNGQQLVLNCGMNLRIPANLTAPDPDMILWDGTINAAGDLVWEEQGQDATGRDNLFLEGPAGNPTYYAFFNSFGWTNVDKFYDFSGPKTQILASVPAGYNYDNSAVYLHYDGEGNALAKLDTYSATTKLFSEHYGQIPVGLPCHIIFASEDNGQWRYAIKSVTISDNAVYNFTLSETVVGSEAQLIAAINALP</sequence>
<feature type="signal peptide" evidence="1">
    <location>
        <begin position="1"/>
        <end position="28"/>
    </location>
</feature>
<evidence type="ECO:0000256" key="1">
    <source>
        <dbReference type="SAM" id="SignalP"/>
    </source>
</evidence>
<protein>
    <recommendedName>
        <fullName evidence="4">Lipoprotein</fullName>
    </recommendedName>
</protein>